<proteinExistence type="predicted"/>
<accession>A0A926RZF1</accession>
<name>A0A926RZF1_9BACI</name>
<dbReference type="Pfam" id="PF12833">
    <property type="entry name" value="HTH_18"/>
    <property type="match status" value="1"/>
</dbReference>
<feature type="domain" description="HTH araC/xylS-type" evidence="4">
    <location>
        <begin position="236"/>
        <end position="334"/>
    </location>
</feature>
<keyword evidence="2" id="KW-0238">DNA-binding</keyword>
<dbReference type="InterPro" id="IPR020449">
    <property type="entry name" value="Tscrpt_reg_AraC-type_HTH"/>
</dbReference>
<dbReference type="SMART" id="SM00342">
    <property type="entry name" value="HTH_ARAC"/>
    <property type="match status" value="1"/>
</dbReference>
<keyword evidence="3" id="KW-0804">Transcription</keyword>
<dbReference type="InterPro" id="IPR009057">
    <property type="entry name" value="Homeodomain-like_sf"/>
</dbReference>
<evidence type="ECO:0000256" key="1">
    <source>
        <dbReference type="ARBA" id="ARBA00023015"/>
    </source>
</evidence>
<dbReference type="EMBL" id="JACXAI010000026">
    <property type="protein sequence ID" value="MBD1382187.1"/>
    <property type="molecule type" value="Genomic_DNA"/>
</dbReference>
<evidence type="ECO:0000313" key="5">
    <source>
        <dbReference type="EMBL" id="MBD1382187.1"/>
    </source>
</evidence>
<evidence type="ECO:0000259" key="4">
    <source>
        <dbReference type="PROSITE" id="PS01124"/>
    </source>
</evidence>
<reference evidence="5" key="1">
    <citation type="submission" date="2020-09" db="EMBL/GenBank/DDBJ databases">
        <title>A novel bacterium of genus Bacillus, isolated from South China Sea.</title>
        <authorList>
            <person name="Huang H."/>
            <person name="Mo K."/>
            <person name="Hu Y."/>
        </authorList>
    </citation>
    <scope>NUCLEOTIDE SEQUENCE</scope>
    <source>
        <strain evidence="5">IB182487</strain>
    </source>
</reference>
<dbReference type="Proteomes" id="UP000626844">
    <property type="component" value="Unassembled WGS sequence"/>
</dbReference>
<comment type="caution">
    <text evidence="5">The sequence shown here is derived from an EMBL/GenBank/DDBJ whole genome shotgun (WGS) entry which is preliminary data.</text>
</comment>
<keyword evidence="6" id="KW-1185">Reference proteome</keyword>
<keyword evidence="1" id="KW-0805">Transcription regulation</keyword>
<dbReference type="AlphaFoldDB" id="A0A926RZF1"/>
<evidence type="ECO:0000313" key="6">
    <source>
        <dbReference type="Proteomes" id="UP000626844"/>
    </source>
</evidence>
<dbReference type="GO" id="GO:0043565">
    <property type="term" value="F:sequence-specific DNA binding"/>
    <property type="evidence" value="ECO:0007669"/>
    <property type="project" value="InterPro"/>
</dbReference>
<dbReference type="PANTHER" id="PTHR43280:SF34">
    <property type="entry name" value="ARAC-FAMILY TRANSCRIPTIONAL REGULATOR"/>
    <property type="match status" value="1"/>
</dbReference>
<gene>
    <name evidence="5" type="ORF">IC621_18365</name>
</gene>
<dbReference type="PRINTS" id="PR00032">
    <property type="entry name" value="HTHARAC"/>
</dbReference>
<dbReference type="RefSeq" id="WP_191160131.1">
    <property type="nucleotide sequence ID" value="NZ_JACXAI010000026.1"/>
</dbReference>
<dbReference type="PANTHER" id="PTHR43280">
    <property type="entry name" value="ARAC-FAMILY TRANSCRIPTIONAL REGULATOR"/>
    <property type="match status" value="1"/>
</dbReference>
<protein>
    <submittedName>
        <fullName evidence="5">Helix-turn-helix domain-containing protein</fullName>
    </submittedName>
</protein>
<dbReference type="Gene3D" id="1.10.10.60">
    <property type="entry name" value="Homeodomain-like"/>
    <property type="match status" value="2"/>
</dbReference>
<dbReference type="GO" id="GO:0003700">
    <property type="term" value="F:DNA-binding transcription factor activity"/>
    <property type="evidence" value="ECO:0007669"/>
    <property type="project" value="InterPro"/>
</dbReference>
<dbReference type="PROSITE" id="PS01124">
    <property type="entry name" value="HTH_ARAC_FAMILY_2"/>
    <property type="match status" value="1"/>
</dbReference>
<evidence type="ECO:0000256" key="2">
    <source>
        <dbReference type="ARBA" id="ARBA00023125"/>
    </source>
</evidence>
<organism evidence="5 6">
    <name type="scientific">Metabacillus arenae</name>
    <dbReference type="NCBI Taxonomy" id="2771434"/>
    <lineage>
        <taxon>Bacteria</taxon>
        <taxon>Bacillati</taxon>
        <taxon>Bacillota</taxon>
        <taxon>Bacilli</taxon>
        <taxon>Bacillales</taxon>
        <taxon>Bacillaceae</taxon>
        <taxon>Metabacillus</taxon>
    </lineage>
</organism>
<dbReference type="InterPro" id="IPR018060">
    <property type="entry name" value="HTH_AraC"/>
</dbReference>
<evidence type="ECO:0000256" key="3">
    <source>
        <dbReference type="ARBA" id="ARBA00023163"/>
    </source>
</evidence>
<sequence>MENFVVIPMVDDNQFCGNIILGPTVFPQPTKASLQELIGIKKSQKAMAEYLQSLKVMSSWKLIHASMLLFYIIYNKMLDFKVIINKNNFVDEGKILQEGMSDKSIAEVLQNATFHQDPAFEKQIYQNITDGNTEEVLLYWKAYHQNTDFKFGKLSKTSELRNQKNRKIASITLSTRAAIAGGLHPEIAYTLGDIYIQELEELQNIKDVESFIEHVIYDFTQRVDKSRNMKYSKIVRDSQNYIFKHIYEDLTLAKLAEHVLVNPKYLSNLFKKEVGIPVTDYIQKTKIDEAKKLMSFSNYSLLEIHALLNFSDQSYFTKVFKKHTGLTPKQYRNRKTGV</sequence>
<dbReference type="SUPFAM" id="SSF46689">
    <property type="entry name" value="Homeodomain-like"/>
    <property type="match status" value="2"/>
</dbReference>